<comment type="similarity">
    <text evidence="1">Belongs to the beta-lactamase family.</text>
</comment>
<dbReference type="InterPro" id="IPR012338">
    <property type="entry name" value="Beta-lactam/transpept-like"/>
</dbReference>
<protein>
    <submittedName>
        <fullName evidence="4">Serine hydrolase</fullName>
    </submittedName>
</protein>
<evidence type="ECO:0000256" key="1">
    <source>
        <dbReference type="ARBA" id="ARBA00038473"/>
    </source>
</evidence>
<feature type="chain" id="PRO_5047267625" evidence="2">
    <location>
        <begin position="20"/>
        <end position="386"/>
    </location>
</feature>
<evidence type="ECO:0000313" key="4">
    <source>
        <dbReference type="EMBL" id="MFJ1269888.1"/>
    </source>
</evidence>
<proteinExistence type="inferred from homology"/>
<sequence length="386" mass="43214">MIKKTLSCFLLSLPFLAHGVPECSVINQQNVKTLPLEKIKSYVQSAIFDQKVAPGILIGVISGNEQAVISCGETKIGTNQRPQMDTVWPIGSVSKVFTTQMLAEMVAQGQVKLNSTIDELLQNGKKNKNPITLLDLATHSSGLPRMLPSLPDNEDYQVNIPYDMPEFIKWYNTYKPEYKPGVHYQYSNVGFGLLGQLLAKKMGTDFSGLLNQLIAQPLQLKDTTVKLSPEQAKREVASYWINNDLIKKDWEFNFEQPSGGIYSTMPDMLRFTAYQLNHESQAREISVLSQASYIYQNEFSNPFEFGDDAMALGWHVSFSNKALPVQLVKNGWVDGVTTHIQITPSNTIGLISMTNKPYLAMINDLKRITGMIIDSQRASADSEKIY</sequence>
<name>A0ABW8DB06_9GAMM</name>
<organism evidence="4 5">
    <name type="scientific">Legionella lytica</name>
    <dbReference type="NCBI Taxonomy" id="96232"/>
    <lineage>
        <taxon>Bacteria</taxon>
        <taxon>Pseudomonadati</taxon>
        <taxon>Pseudomonadota</taxon>
        <taxon>Gammaproteobacteria</taxon>
        <taxon>Legionellales</taxon>
        <taxon>Legionellaceae</taxon>
        <taxon>Legionella</taxon>
    </lineage>
</organism>
<keyword evidence="5" id="KW-1185">Reference proteome</keyword>
<gene>
    <name evidence="4" type="ORF">ACD661_15100</name>
</gene>
<dbReference type="InterPro" id="IPR001466">
    <property type="entry name" value="Beta-lactam-related"/>
</dbReference>
<dbReference type="EMBL" id="JBGORX010000010">
    <property type="protein sequence ID" value="MFJ1269888.1"/>
    <property type="molecule type" value="Genomic_DNA"/>
</dbReference>
<dbReference type="PANTHER" id="PTHR22935:SF95">
    <property type="entry name" value="BETA-LACTAMASE-LIKE 1-RELATED"/>
    <property type="match status" value="1"/>
</dbReference>
<dbReference type="SUPFAM" id="SSF56601">
    <property type="entry name" value="beta-lactamase/transpeptidase-like"/>
    <property type="match status" value="1"/>
</dbReference>
<comment type="caution">
    <text evidence="4">The sequence shown here is derived from an EMBL/GenBank/DDBJ whole genome shotgun (WGS) entry which is preliminary data.</text>
</comment>
<keyword evidence="4" id="KW-0378">Hydrolase</keyword>
<dbReference type="InterPro" id="IPR051478">
    <property type="entry name" value="Beta-lactamase-like_AB/R"/>
</dbReference>
<dbReference type="GO" id="GO:0016787">
    <property type="term" value="F:hydrolase activity"/>
    <property type="evidence" value="ECO:0007669"/>
    <property type="project" value="UniProtKB-KW"/>
</dbReference>
<evidence type="ECO:0000313" key="5">
    <source>
        <dbReference type="Proteomes" id="UP001615550"/>
    </source>
</evidence>
<dbReference type="Pfam" id="PF00144">
    <property type="entry name" value="Beta-lactamase"/>
    <property type="match status" value="1"/>
</dbReference>
<dbReference type="Gene3D" id="3.40.710.10">
    <property type="entry name" value="DD-peptidase/beta-lactamase superfamily"/>
    <property type="match status" value="1"/>
</dbReference>
<dbReference type="RefSeq" id="WP_400188703.1">
    <property type="nucleotide sequence ID" value="NZ_JBGORX010000010.1"/>
</dbReference>
<feature type="domain" description="Beta-lactamase-related" evidence="3">
    <location>
        <begin position="47"/>
        <end position="359"/>
    </location>
</feature>
<dbReference type="PANTHER" id="PTHR22935">
    <property type="entry name" value="PENICILLIN-BINDING PROTEIN"/>
    <property type="match status" value="1"/>
</dbReference>
<reference evidence="4 5" key="1">
    <citation type="submission" date="2024-08" db="EMBL/GenBank/DDBJ databases">
        <title>Draft Genome Sequence of Legionella lytica strain DSB2004, Isolated From a Fire Sprinkler System.</title>
        <authorList>
            <person name="Everhart A.D."/>
            <person name="Kidane D.T."/>
            <person name="Farone A.L."/>
            <person name="Farone M.B."/>
        </authorList>
    </citation>
    <scope>NUCLEOTIDE SEQUENCE [LARGE SCALE GENOMIC DNA]</scope>
    <source>
        <strain evidence="4 5">DSB2004</strain>
    </source>
</reference>
<evidence type="ECO:0000259" key="3">
    <source>
        <dbReference type="Pfam" id="PF00144"/>
    </source>
</evidence>
<accession>A0ABW8DB06</accession>
<dbReference type="Proteomes" id="UP001615550">
    <property type="component" value="Unassembled WGS sequence"/>
</dbReference>
<keyword evidence="2" id="KW-0732">Signal</keyword>
<evidence type="ECO:0000256" key="2">
    <source>
        <dbReference type="SAM" id="SignalP"/>
    </source>
</evidence>
<feature type="signal peptide" evidence="2">
    <location>
        <begin position="1"/>
        <end position="19"/>
    </location>
</feature>